<dbReference type="GO" id="GO:0004222">
    <property type="term" value="F:metalloendopeptidase activity"/>
    <property type="evidence" value="ECO:0007669"/>
    <property type="project" value="UniProtKB-UniRule"/>
</dbReference>
<evidence type="ECO:0000256" key="12">
    <source>
        <dbReference type="PROSITE-ProRule" id="PRU01211"/>
    </source>
</evidence>
<dbReference type="PANTHER" id="PTHR10127:SF818">
    <property type="entry name" value="ZINC METALLOPROTEINASE NAS-4"/>
    <property type="match status" value="1"/>
</dbReference>
<dbReference type="Proteomes" id="UP000024404">
    <property type="component" value="Unassembled WGS sequence"/>
</dbReference>
<dbReference type="InterPro" id="IPR034035">
    <property type="entry name" value="Astacin-like_dom"/>
</dbReference>
<dbReference type="AlphaFoldDB" id="A0A8R1Y4H2"/>
<feature type="binding site" evidence="12">
    <location>
        <position position="192"/>
    </location>
    <ligand>
        <name>Zn(2+)</name>
        <dbReference type="ChEBI" id="CHEBI:29105"/>
        <note>catalytic</note>
    </ligand>
</feature>
<dbReference type="FunFam" id="3.40.390.10:FF:000015">
    <property type="entry name" value="Meprin A subunit"/>
    <property type="match status" value="1"/>
</dbReference>
<keyword evidence="4 13" id="KW-0732">Signal</keyword>
<keyword evidence="18" id="KW-1185">Reference proteome</keyword>
<evidence type="ECO:0000256" key="10">
    <source>
        <dbReference type="ARBA" id="ARBA00023180"/>
    </source>
</evidence>
<dbReference type="InterPro" id="IPR006026">
    <property type="entry name" value="Peptidase_Metallo"/>
</dbReference>
<dbReference type="CDD" id="cd04280">
    <property type="entry name" value="ZnMc_astacin_like"/>
    <property type="match status" value="1"/>
</dbReference>
<keyword evidence="7 12" id="KW-0482">Metalloprotease</keyword>
<dbReference type="SMART" id="SM00254">
    <property type="entry name" value="ShKT"/>
    <property type="match status" value="2"/>
</dbReference>
<dbReference type="InterPro" id="IPR003582">
    <property type="entry name" value="ShKT_dom"/>
</dbReference>
<feature type="signal peptide" evidence="13">
    <location>
        <begin position="1"/>
        <end position="23"/>
    </location>
</feature>
<feature type="chain" id="PRO_5035962662" description="Metalloendopeptidase" evidence="13">
    <location>
        <begin position="24"/>
        <end position="536"/>
    </location>
</feature>
<dbReference type="GO" id="GO:0006508">
    <property type="term" value="P:proteolysis"/>
    <property type="evidence" value="ECO:0007669"/>
    <property type="project" value="UniProtKB-KW"/>
</dbReference>
<evidence type="ECO:0000256" key="14">
    <source>
        <dbReference type="SAM" id="MobiDB-lite"/>
    </source>
</evidence>
<evidence type="ECO:0000256" key="6">
    <source>
        <dbReference type="ARBA" id="ARBA00022833"/>
    </source>
</evidence>
<evidence type="ECO:0000256" key="2">
    <source>
        <dbReference type="ARBA" id="ARBA00022670"/>
    </source>
</evidence>
<feature type="binding site" evidence="12">
    <location>
        <position position="202"/>
    </location>
    <ligand>
        <name>Zn(2+)</name>
        <dbReference type="ChEBI" id="CHEBI:29105"/>
        <note>catalytic</note>
    </ligand>
</feature>
<dbReference type="PRINTS" id="PR00480">
    <property type="entry name" value="ASTACIN"/>
</dbReference>
<dbReference type="PROSITE" id="PS51670">
    <property type="entry name" value="SHKT"/>
    <property type="match status" value="2"/>
</dbReference>
<evidence type="ECO:0000256" key="11">
    <source>
        <dbReference type="PROSITE-ProRule" id="PRU01005"/>
    </source>
</evidence>
<dbReference type="PANTHER" id="PTHR10127">
    <property type="entry name" value="DISCOIDIN, CUB, EGF, LAMININ , AND ZINC METALLOPROTEASE DOMAIN CONTAINING"/>
    <property type="match status" value="1"/>
</dbReference>
<feature type="region of interest" description="Disordered" evidence="14">
    <location>
        <begin position="474"/>
        <end position="494"/>
    </location>
</feature>
<keyword evidence="3 12" id="KW-0479">Metal-binding</keyword>
<keyword evidence="5 12" id="KW-0378">Hydrolase</keyword>
<name>A0A8R1Y4H2_ONCVO</name>
<feature type="binding site" evidence="12">
    <location>
        <position position="196"/>
    </location>
    <ligand>
        <name>Zn(2+)</name>
        <dbReference type="ChEBI" id="CHEBI:29105"/>
        <note>catalytic</note>
    </ligand>
</feature>
<reference evidence="17" key="2">
    <citation type="submission" date="2022-06" db="UniProtKB">
        <authorList>
            <consortium name="EnsemblMetazoa"/>
        </authorList>
    </citation>
    <scope>IDENTIFICATION</scope>
</reference>
<feature type="active site" evidence="12">
    <location>
        <position position="193"/>
    </location>
</feature>
<protein>
    <recommendedName>
        <fullName evidence="13">Metalloendopeptidase</fullName>
        <ecNumber evidence="13">3.4.24.-</ecNumber>
    </recommendedName>
</protein>
<evidence type="ECO:0000313" key="17">
    <source>
        <dbReference type="EnsemblMetazoa" id="OVOC8052.1"/>
    </source>
</evidence>
<comment type="caution">
    <text evidence="11">Lacks conserved residue(s) required for the propagation of feature annotation.</text>
</comment>
<evidence type="ECO:0000259" key="16">
    <source>
        <dbReference type="PROSITE" id="PS51864"/>
    </source>
</evidence>
<comment type="cofactor">
    <cofactor evidence="12 13">
        <name>Zn(2+)</name>
        <dbReference type="ChEBI" id="CHEBI:29105"/>
    </cofactor>
    <text evidence="12 13">Binds 1 zinc ion per subunit.</text>
</comment>
<evidence type="ECO:0000256" key="1">
    <source>
        <dbReference type="ARBA" id="ARBA00002657"/>
    </source>
</evidence>
<evidence type="ECO:0000313" key="18">
    <source>
        <dbReference type="Proteomes" id="UP000024404"/>
    </source>
</evidence>
<dbReference type="EC" id="3.4.24.-" evidence="13"/>
<dbReference type="Pfam" id="PF01400">
    <property type="entry name" value="Astacin"/>
    <property type="match status" value="1"/>
</dbReference>
<dbReference type="InterPro" id="IPR024079">
    <property type="entry name" value="MetalloPept_cat_dom_sf"/>
</dbReference>
<sequence length="536" mass="60903">MILTKSSYFLILQFGLLLNLAMASKLDIKLEDVINENTIEEETTLTKEDFDKIIDEEFNLTLLGIQMKSDPTMGKMLEGDIAFPDLKIFADYRNNRTERSVVRQIFRRWPNAEIPYALSSRYGSYSRSVIAKAMKKFHDISCVRFVPRDRDKHDDYIYILPHDGCYSFVGRAGGRQPVSLEASCIQSGTIIHELMHVIGFFHEQSRPDRDEYIEIMWHNVIRGSENQFDKQSLRYLDPLNESYDYSSIMHYGPYAFSGNGRRTIIALKPGAGRMGQRVALTEIDIRKINKLYPCTRKLSSHESSVEENAGITRPVVPIKPTDECTDKSWRCVIWSLSIFDYCSSKTIANEICPKSCGTCYAQLVNKPTTTTTTTTKTTKSRLKSMLIGSPSEFTSNINMNIGEIWHLTITSTAAPTTTSKDKFESTTTICRDLDYSCPVLVRITGCDDFFPNYSMKTICPLSCGLCSNNDNDNDNNNNNNKNKKNNVISDKNNNKTLKKPEKICEDRGSYLTCKLALFFDECDEKVNLCAKTCNAC</sequence>
<evidence type="ECO:0000256" key="7">
    <source>
        <dbReference type="ARBA" id="ARBA00023049"/>
    </source>
</evidence>
<keyword evidence="9" id="KW-1015">Disulfide bond</keyword>
<evidence type="ECO:0000259" key="15">
    <source>
        <dbReference type="PROSITE" id="PS51670"/>
    </source>
</evidence>
<keyword evidence="10" id="KW-0325">Glycoprotein</keyword>
<dbReference type="GO" id="GO:0008270">
    <property type="term" value="F:zinc ion binding"/>
    <property type="evidence" value="ECO:0007669"/>
    <property type="project" value="UniProtKB-UniRule"/>
</dbReference>
<dbReference type="EMBL" id="CMVM020000244">
    <property type="status" value="NOT_ANNOTATED_CDS"/>
    <property type="molecule type" value="Genomic_DNA"/>
</dbReference>
<dbReference type="PROSITE" id="PS51864">
    <property type="entry name" value="ASTACIN"/>
    <property type="match status" value="1"/>
</dbReference>
<evidence type="ECO:0000256" key="9">
    <source>
        <dbReference type="ARBA" id="ARBA00023157"/>
    </source>
</evidence>
<proteinExistence type="predicted"/>
<evidence type="ECO:0000256" key="8">
    <source>
        <dbReference type="ARBA" id="ARBA00023145"/>
    </source>
</evidence>
<keyword evidence="8" id="KW-0865">Zymogen</keyword>
<dbReference type="InterPro" id="IPR001506">
    <property type="entry name" value="Peptidase_M12A"/>
</dbReference>
<evidence type="ECO:0000256" key="5">
    <source>
        <dbReference type="ARBA" id="ARBA00022801"/>
    </source>
</evidence>
<keyword evidence="6 12" id="KW-0862">Zinc</keyword>
<feature type="domain" description="Peptidase M12A" evidence="16">
    <location>
        <begin position="100"/>
        <end position="295"/>
    </location>
</feature>
<organism evidence="17 18">
    <name type="scientific">Onchocerca volvulus</name>
    <dbReference type="NCBI Taxonomy" id="6282"/>
    <lineage>
        <taxon>Eukaryota</taxon>
        <taxon>Metazoa</taxon>
        <taxon>Ecdysozoa</taxon>
        <taxon>Nematoda</taxon>
        <taxon>Chromadorea</taxon>
        <taxon>Rhabditida</taxon>
        <taxon>Spirurina</taxon>
        <taxon>Spiruromorpha</taxon>
        <taxon>Filarioidea</taxon>
        <taxon>Onchocercidae</taxon>
        <taxon>Onchocerca</taxon>
    </lineage>
</organism>
<dbReference type="Pfam" id="PF01549">
    <property type="entry name" value="ShK"/>
    <property type="match status" value="2"/>
</dbReference>
<reference evidence="18" key="1">
    <citation type="submission" date="2013-10" db="EMBL/GenBank/DDBJ databases">
        <title>Genome sequencing of Onchocerca volvulus.</title>
        <authorList>
            <person name="Cotton J."/>
            <person name="Tsai J."/>
            <person name="Stanley E."/>
            <person name="Tracey A."/>
            <person name="Holroyd N."/>
            <person name="Lustigman S."/>
            <person name="Berriman M."/>
        </authorList>
    </citation>
    <scope>NUCLEOTIDE SEQUENCE</scope>
</reference>
<feature type="domain" description="ShKT" evidence="15">
    <location>
        <begin position="324"/>
        <end position="359"/>
    </location>
</feature>
<dbReference type="SUPFAM" id="SSF55486">
    <property type="entry name" value="Metalloproteases ('zincins'), catalytic domain"/>
    <property type="match status" value="1"/>
</dbReference>
<accession>A0A8R1Y4H2</accession>
<dbReference type="EnsemblMetazoa" id="OVOC8052.1">
    <property type="protein sequence ID" value="OVOC8052.1"/>
    <property type="gene ID" value="WBGene00244861"/>
</dbReference>
<dbReference type="Gene3D" id="3.40.390.10">
    <property type="entry name" value="Collagenase (Catalytic Domain)"/>
    <property type="match status" value="1"/>
</dbReference>
<evidence type="ECO:0000256" key="13">
    <source>
        <dbReference type="RuleBase" id="RU361183"/>
    </source>
</evidence>
<evidence type="ECO:0000256" key="4">
    <source>
        <dbReference type="ARBA" id="ARBA00022729"/>
    </source>
</evidence>
<dbReference type="SMART" id="SM00235">
    <property type="entry name" value="ZnMc"/>
    <property type="match status" value="1"/>
</dbReference>
<keyword evidence="2 12" id="KW-0645">Protease</keyword>
<feature type="domain" description="ShKT" evidence="15">
    <location>
        <begin position="430"/>
        <end position="466"/>
    </location>
</feature>
<comment type="function">
    <text evidence="1">Metalloprotease.</text>
</comment>
<dbReference type="OMA" id="CDEKVNL"/>
<evidence type="ECO:0000256" key="3">
    <source>
        <dbReference type="ARBA" id="ARBA00022723"/>
    </source>
</evidence>